<gene>
    <name evidence="2" type="ORF">RCC_00218</name>
</gene>
<evidence type="ECO:0000313" key="2">
    <source>
        <dbReference type="EMBL" id="CZT14243.1"/>
    </source>
</evidence>
<dbReference type="EMBL" id="FJUY01000001">
    <property type="protein sequence ID" value="CZT14243.1"/>
    <property type="molecule type" value="Genomic_DNA"/>
</dbReference>
<accession>A0A2D3V1Y8</accession>
<keyword evidence="3" id="KW-1185">Reference proteome</keyword>
<evidence type="ECO:0000256" key="1">
    <source>
        <dbReference type="SAM" id="MobiDB-lite"/>
    </source>
</evidence>
<feature type="region of interest" description="Disordered" evidence="1">
    <location>
        <begin position="1"/>
        <end position="23"/>
    </location>
</feature>
<sequence length="164" mass="18355">MPASSTATPSRDDEITRVDPPKPTSTAAYLEHISTAIIEALTSCDDAVILNHLSPDFEMITACEELPVSCPTKSAASLEQHLQNMAWFRKQFPKWTLEVSNARCNMTKGSSTAEVWLSCQGLRTPESQMFNRETVHVVYWRRSKTQGNWVCYRHQALGGGGNFF</sequence>
<feature type="compositionally biased region" description="Basic and acidic residues" evidence="1">
    <location>
        <begin position="10"/>
        <end position="20"/>
    </location>
</feature>
<dbReference type="OrthoDB" id="3624217at2759"/>
<dbReference type="Proteomes" id="UP000225277">
    <property type="component" value="Unassembled WGS sequence"/>
</dbReference>
<proteinExistence type="predicted"/>
<evidence type="ECO:0000313" key="3">
    <source>
        <dbReference type="Proteomes" id="UP000225277"/>
    </source>
</evidence>
<dbReference type="AlphaFoldDB" id="A0A2D3V1Y8"/>
<reference evidence="2 3" key="1">
    <citation type="submission" date="2016-03" db="EMBL/GenBank/DDBJ databases">
        <authorList>
            <person name="Ploux O."/>
        </authorList>
    </citation>
    <scope>NUCLEOTIDE SEQUENCE [LARGE SCALE GENOMIC DNA]</scope>
    <source>
        <strain evidence="2 3">URUG2</strain>
    </source>
</reference>
<dbReference type="GeneID" id="35595619"/>
<evidence type="ECO:0008006" key="4">
    <source>
        <dbReference type="Google" id="ProtNLM"/>
    </source>
</evidence>
<organism evidence="2 3">
    <name type="scientific">Ramularia collo-cygni</name>
    <dbReference type="NCBI Taxonomy" id="112498"/>
    <lineage>
        <taxon>Eukaryota</taxon>
        <taxon>Fungi</taxon>
        <taxon>Dikarya</taxon>
        <taxon>Ascomycota</taxon>
        <taxon>Pezizomycotina</taxon>
        <taxon>Dothideomycetes</taxon>
        <taxon>Dothideomycetidae</taxon>
        <taxon>Mycosphaerellales</taxon>
        <taxon>Mycosphaerellaceae</taxon>
        <taxon>Ramularia</taxon>
    </lineage>
</organism>
<dbReference type="RefSeq" id="XP_023621141.1">
    <property type="nucleotide sequence ID" value="XM_023765373.1"/>
</dbReference>
<protein>
    <recommendedName>
        <fullName evidence="4">SnoaL-like domain-containing protein</fullName>
    </recommendedName>
</protein>
<name>A0A2D3V1Y8_9PEZI</name>